<dbReference type="InterPro" id="IPR051551">
    <property type="entry name" value="Autotransporter_adhesion"/>
</dbReference>
<evidence type="ECO:0000313" key="4">
    <source>
        <dbReference type="Proteomes" id="UP000824066"/>
    </source>
</evidence>
<organism evidence="3 4">
    <name type="scientific">Pseudomonas canavaninivorans</name>
    <dbReference type="NCBI Taxonomy" id="2842348"/>
    <lineage>
        <taxon>Bacteria</taxon>
        <taxon>Pseudomonadati</taxon>
        <taxon>Pseudomonadota</taxon>
        <taxon>Gammaproteobacteria</taxon>
        <taxon>Pseudomonadales</taxon>
        <taxon>Pseudomonadaceae</taxon>
        <taxon>Pseudomonas</taxon>
    </lineage>
</organism>
<dbReference type="Pfam" id="PF03212">
    <property type="entry name" value="Pertactin"/>
    <property type="match status" value="1"/>
</dbReference>
<keyword evidence="1" id="KW-0732">Signal</keyword>
<gene>
    <name evidence="3" type="ORF">KSS97_11310</name>
</gene>
<dbReference type="CDD" id="cd01343">
    <property type="entry name" value="PL1_Passenger_AT"/>
    <property type="match status" value="1"/>
</dbReference>
<evidence type="ECO:0000313" key="3">
    <source>
        <dbReference type="EMBL" id="QXI55486.1"/>
    </source>
</evidence>
<accession>A0ABX8QJS5</accession>
<dbReference type="Proteomes" id="UP000824066">
    <property type="component" value="Chromosome"/>
</dbReference>
<feature type="chain" id="PRO_5046287213" evidence="1">
    <location>
        <begin position="34"/>
        <end position="783"/>
    </location>
</feature>
<dbReference type="InterPro" id="IPR005546">
    <property type="entry name" value="Autotransporte_beta"/>
</dbReference>
<evidence type="ECO:0000259" key="2">
    <source>
        <dbReference type="PROSITE" id="PS51208"/>
    </source>
</evidence>
<dbReference type="InterPro" id="IPR006315">
    <property type="entry name" value="OM_autotransptr_brl_dom"/>
</dbReference>
<protein>
    <submittedName>
        <fullName evidence="3">Autotransporter outer membrane beta-barrel domain-containing protein</fullName>
    </submittedName>
</protein>
<dbReference type="NCBIfam" id="TIGR01414">
    <property type="entry name" value="autotrans_barl"/>
    <property type="match status" value="1"/>
</dbReference>
<feature type="signal peptide" evidence="1">
    <location>
        <begin position="1"/>
        <end position="33"/>
    </location>
</feature>
<name>A0ABX8QJS5_PSECO</name>
<evidence type="ECO:0000256" key="1">
    <source>
        <dbReference type="SAM" id="SignalP"/>
    </source>
</evidence>
<dbReference type="InterPro" id="IPR004899">
    <property type="entry name" value="Pertactin_central"/>
</dbReference>
<keyword evidence="4" id="KW-1185">Reference proteome</keyword>
<dbReference type="PANTHER" id="PTHR35037">
    <property type="entry name" value="C-TERMINAL REGION OF AIDA-LIKE PROTEIN"/>
    <property type="match status" value="1"/>
</dbReference>
<sequence length="783" mass="81189">MHSSNSARSLLSGIAPVSCCLIWSMLVSTSVQADLVENGDVRDVTPGTPSDSYEVITGSTLNVNGANVMDIISNSSAVNIRPRSTTQQIWASNGSRVALDGATVTATGAGLIAGVRLEASEATINNSTVTNDHGIGLHLLQSLGVGSSATVTAGSVIKGLEGGAFASALSTLKVHNSHIEGTGADSYGVRLFSADAEFIGSTIIGGLNGLDLRGNRPLPREGKVLLNGTTVEGKNGAAIRVSAAGAASTVINIELTNGSNLIAGNGNLLEVVGGSTANMGVSNSGGVVLKGNIDVSENSTANLRFDQARMEGDFIVESGSTGTLGLANGSFFKGNLVGVSGVTINSGSEWEMAGDNTVGTLSMNAGTVAFGGAGKFYQLNVGTLTGDGTFKMDVDWATNQHDVLNVFGVATGNHSLWVAGSGVDPASPQALTLVKTAAGDATFGLVGDQVDVGTYSYKLISAANGSGGTDWFLDPETATVSPGTRTVMALFNTAPTVWLGELTSLRSRMGELRFNGGKSGAWGRTYGNKYSVDAASGTGYKQTQQGFSLGADAPLPMGDGQWLIGAMAGHSNSDLDLSRGSSGTVKSYYLGAYTTWLDADTGYYFDGVLKLNRFHNEAKVSMSDGARAKGSYNTAGLGGSVEFGRHIKLDNNYFIEPYTQFSTVVIQSQDYGLDNGMQAEGDRTRSFLGKVGTTGGRNFTLDDGTVLQPYVRVAMAHEFAKNNEVQVNNNVFNNDLSGSRAELGAGIAAQLSESLQLHADFDYASGKNIEMPFGANVGLRYNW</sequence>
<proteinExistence type="predicted"/>
<dbReference type="SMART" id="SM00869">
    <property type="entry name" value="Autotransporter"/>
    <property type="match status" value="1"/>
</dbReference>
<dbReference type="RefSeq" id="WP_217861654.1">
    <property type="nucleotide sequence ID" value="NZ_CP077080.1"/>
</dbReference>
<dbReference type="Pfam" id="PF03797">
    <property type="entry name" value="Autotransporter"/>
    <property type="match status" value="1"/>
</dbReference>
<dbReference type="EMBL" id="CP077080">
    <property type="protein sequence ID" value="QXI55486.1"/>
    <property type="molecule type" value="Genomic_DNA"/>
</dbReference>
<reference evidence="3 4" key="1">
    <citation type="journal article" date="2021" name="Microorganisms">
        <title>The Ever-Expanding Pseudomonas Genus: Description of 43 New Species and Partition of the Pseudomonas putida Group.</title>
        <authorList>
            <person name="Girard L."/>
            <person name="Lood C."/>
            <person name="Hofte M."/>
            <person name="Vandamme P."/>
            <person name="Rokni-Zadeh H."/>
            <person name="van Noort V."/>
            <person name="Lavigne R."/>
            <person name="De Mot R."/>
        </authorList>
    </citation>
    <scope>NUCLEOTIDE SEQUENCE [LARGE SCALE GENOMIC DNA]</scope>
    <source>
        <strain evidence="3 4">SWRI17</strain>
    </source>
</reference>
<feature type="domain" description="Autotransporter" evidence="2">
    <location>
        <begin position="514"/>
        <end position="783"/>
    </location>
</feature>
<dbReference type="PROSITE" id="PS51208">
    <property type="entry name" value="AUTOTRANSPORTER"/>
    <property type="match status" value="1"/>
</dbReference>
<dbReference type="PANTHER" id="PTHR35037:SF7">
    <property type="entry name" value="AUTOTRANSPORTER"/>
    <property type="match status" value="1"/>
</dbReference>